<feature type="region of interest" description="Disordered" evidence="4">
    <location>
        <begin position="555"/>
        <end position="693"/>
    </location>
</feature>
<feature type="region of interest" description="Disordered" evidence="4">
    <location>
        <begin position="713"/>
        <end position="791"/>
    </location>
</feature>
<dbReference type="GO" id="GO:0005524">
    <property type="term" value="F:ATP binding"/>
    <property type="evidence" value="ECO:0007669"/>
    <property type="project" value="InterPro"/>
</dbReference>
<keyword evidence="2" id="KW-0963">Cytoplasm</keyword>
<feature type="compositionally biased region" description="Basic and acidic residues" evidence="4">
    <location>
        <begin position="761"/>
        <end position="781"/>
    </location>
</feature>
<dbReference type="EMBL" id="JAURVH010001531">
    <property type="protein sequence ID" value="KAK5902993.1"/>
    <property type="molecule type" value="Genomic_DNA"/>
</dbReference>
<comment type="caution">
    <text evidence="6">The sequence shown here is derived from an EMBL/GenBank/DDBJ whole genome shotgun (WGS) entry which is preliminary data.</text>
</comment>
<feature type="compositionally biased region" description="Low complexity" evidence="4">
    <location>
        <begin position="505"/>
        <end position="514"/>
    </location>
</feature>
<feature type="compositionally biased region" description="Polar residues" evidence="4">
    <location>
        <begin position="899"/>
        <end position="920"/>
    </location>
</feature>
<sequence length="1142" mass="120038">MIAHISDCPLNYMETLTTVQLASRIHRTRKKQSKNASSSSGGDGSCEDGPSHRPPHPRPLHPKIVALAPDTPLLLSSDPDYSSSSEHSCDTVIYVGLAGAAISDRELSDGEGPPSFVRIVPSLNKQRVKDARRPDRGHLKCNTFAELQQKLECIAAPAPLSTEAHADPAVLLIRAGAPSPPTEGMSSPVFLESTTPTQLPSAGRLLEASKRPGAGGERRADAPFGSCVVQRGGGLPWDSGVQEKTFFRGGVPKPSASPSLPRTSREAFQPAEVVGTTHPVGMSQKAPRQGQPLGSPSMERAHRLRAALLGRGLDGDALRTTVTQPVALNGEDELVFTFVEELPLSLVPDNGRHSSGRPSSGRPSSGRPSNGLPSSGRPSSGRPSSGRPSNGRPSSGRPSSPLSFRDCPLQAARPVSIISSINDEYDAYTCLRGAVAPGEDAVRPGEDAVGPGEDAVRPGEDAVRPGEDAVGPGEDAGTGTLSQHDGRDSTAVPWPGEGSAGSAGSGDPRSTSRLLLSSRVAPRCVPALCAAGFSRAATLQPGSLNDSGVCFSELDSDPAECPPSPNPTKASLQGRASTLNPSGSERMPRHAAHSSLPRKTKATSPTAGGPFPPTGLPSEGQPPGSTVSCKRPGGSSGPRPPKAHVFSSAHRAGDGCEKSSSRRGEALVRLPRLTRDATGSVPQTSTWRWGHEGPSLTGTLRFLSLRTKSNRQKSNMFFKSGSGNISPTAPPGRPSSQELQTGEAHCECEKSLFPNTSDEELSPRLRSESFSHSRLNTEHGPARMSSSLKTRGAKAEASRYYGGLVSLARGAGLHCAGSRQNRSATLGGDSRPHRARVPASSPSPSPGLSTTLGQLKGHGSPRAAASGGTRAHTLSASKRPARSGDGARTGKGTIMGTKQALSQAASSRVSELATASQRQPLSRGPEVTGSDVTDGGTSSVSGSPHNSPLPSPYSKVTAPRRPPRRSSVLSGELPPARGRTALLCHRGGSSGYESMMRDSETTGSDSSTHDSVSEGGVSTSNGSRASTSPRKRGHGFLRRRLIPAPCSLGRGPGGQWVEHKEPFEMKVYEIDEVQRHQRSSEAEPLHHVEKGLIYFTGRLRMLERRQEQIGELSSKHQQLKEELEEAKSRLSVPPRQVDRRRV</sequence>
<organism evidence="6 7">
    <name type="scientific">Champsocephalus gunnari</name>
    <name type="common">Mackerel icefish</name>
    <dbReference type="NCBI Taxonomy" id="52237"/>
    <lineage>
        <taxon>Eukaryota</taxon>
        <taxon>Metazoa</taxon>
        <taxon>Chordata</taxon>
        <taxon>Craniata</taxon>
        <taxon>Vertebrata</taxon>
        <taxon>Euteleostomi</taxon>
        <taxon>Actinopterygii</taxon>
        <taxon>Neopterygii</taxon>
        <taxon>Teleostei</taxon>
        <taxon>Neoteleostei</taxon>
        <taxon>Acanthomorphata</taxon>
        <taxon>Eupercaria</taxon>
        <taxon>Perciformes</taxon>
        <taxon>Notothenioidei</taxon>
        <taxon>Channichthyidae</taxon>
        <taxon>Champsocephalus</taxon>
    </lineage>
</organism>
<dbReference type="GO" id="GO:0007018">
    <property type="term" value="P:microtubule-based movement"/>
    <property type="evidence" value="ECO:0007669"/>
    <property type="project" value="InterPro"/>
</dbReference>
<feature type="compositionally biased region" description="Basic and acidic residues" evidence="4">
    <location>
        <begin position="1118"/>
        <end position="1128"/>
    </location>
</feature>
<feature type="domain" description="Kinesin motor" evidence="5">
    <location>
        <begin position="1"/>
        <end position="28"/>
    </location>
</feature>
<feature type="region of interest" description="Disordered" evidence="4">
    <location>
        <begin position="818"/>
        <end position="1037"/>
    </location>
</feature>
<feature type="compositionally biased region" description="Basic residues" evidence="4">
    <location>
        <begin position="589"/>
        <end position="601"/>
    </location>
</feature>
<feature type="compositionally biased region" description="Polar residues" evidence="4">
    <location>
        <begin position="1013"/>
        <end position="1028"/>
    </location>
</feature>
<comment type="caution">
    <text evidence="3">Lacks conserved residue(s) required for the propagation of feature annotation.</text>
</comment>
<dbReference type="Proteomes" id="UP001331515">
    <property type="component" value="Unassembled WGS sequence"/>
</dbReference>
<feature type="region of interest" description="Disordered" evidence="4">
    <location>
        <begin position="24"/>
        <end position="63"/>
    </location>
</feature>
<protein>
    <recommendedName>
        <fullName evidence="5">Kinesin motor domain-containing protein</fullName>
    </recommendedName>
</protein>
<feature type="compositionally biased region" description="Polar residues" evidence="4">
    <location>
        <begin position="567"/>
        <end position="583"/>
    </location>
</feature>
<dbReference type="GO" id="GO:0008017">
    <property type="term" value="F:microtubule binding"/>
    <property type="evidence" value="ECO:0007669"/>
    <property type="project" value="InterPro"/>
</dbReference>
<feature type="region of interest" description="Disordered" evidence="4">
    <location>
        <begin position="1109"/>
        <end position="1142"/>
    </location>
</feature>
<keyword evidence="2" id="KW-0206">Cytoskeleton</keyword>
<feature type="region of interest" description="Disordered" evidence="4">
    <location>
        <begin position="346"/>
        <end position="406"/>
    </location>
</feature>
<feature type="compositionally biased region" description="Basic and acidic residues" evidence="4">
    <location>
        <begin position="651"/>
        <end position="666"/>
    </location>
</feature>
<evidence type="ECO:0000259" key="5">
    <source>
        <dbReference type="PROSITE" id="PS50067"/>
    </source>
</evidence>
<dbReference type="InterPro" id="IPR027640">
    <property type="entry name" value="Kinesin-like_fam"/>
</dbReference>
<gene>
    <name evidence="6" type="ORF">CgunFtcFv8_006811</name>
</gene>
<comment type="subcellular location">
    <subcellularLocation>
        <location evidence="1">Cytoplasm</location>
        <location evidence="1">Cytoskeleton</location>
    </subcellularLocation>
</comment>
<feature type="compositionally biased region" description="Basic residues" evidence="4">
    <location>
        <begin position="24"/>
        <end position="33"/>
    </location>
</feature>
<evidence type="ECO:0000256" key="2">
    <source>
        <dbReference type="ARBA" id="ARBA00023212"/>
    </source>
</evidence>
<reference evidence="6 7" key="1">
    <citation type="journal article" date="2023" name="Mol. Biol. Evol.">
        <title>Genomics of Secondarily Temperate Adaptation in the Only Non-Antarctic Icefish.</title>
        <authorList>
            <person name="Rivera-Colon A.G."/>
            <person name="Rayamajhi N."/>
            <person name="Minhas B.F."/>
            <person name="Madrigal G."/>
            <person name="Bilyk K.T."/>
            <person name="Yoon V."/>
            <person name="Hune M."/>
            <person name="Gregory S."/>
            <person name="Cheng C.H.C."/>
            <person name="Catchen J.M."/>
        </authorList>
    </citation>
    <scope>NUCLEOTIDE SEQUENCE [LARGE SCALE GENOMIC DNA]</scope>
    <source>
        <tissue evidence="6">White muscle</tissue>
    </source>
</reference>
<dbReference type="PANTHER" id="PTHR21608">
    <property type="entry name" value="KINESIN-LIKE PROTEIN CG14535"/>
    <property type="match status" value="1"/>
</dbReference>
<evidence type="ECO:0000256" key="3">
    <source>
        <dbReference type="PROSITE-ProRule" id="PRU00283"/>
    </source>
</evidence>
<evidence type="ECO:0000313" key="7">
    <source>
        <dbReference type="Proteomes" id="UP001331515"/>
    </source>
</evidence>
<dbReference type="GO" id="GO:0005856">
    <property type="term" value="C:cytoskeleton"/>
    <property type="evidence" value="ECO:0007669"/>
    <property type="project" value="UniProtKB-SubCell"/>
</dbReference>
<dbReference type="InterPro" id="IPR001752">
    <property type="entry name" value="Kinesin_motor_dom"/>
</dbReference>
<evidence type="ECO:0000256" key="1">
    <source>
        <dbReference type="ARBA" id="ARBA00004245"/>
    </source>
</evidence>
<accession>A0AAN8H5C6</accession>
<feature type="compositionally biased region" description="Low complexity" evidence="4">
    <location>
        <begin position="356"/>
        <end position="403"/>
    </location>
</feature>
<dbReference type="AlphaFoldDB" id="A0AAN8H5C6"/>
<dbReference type="PANTHER" id="PTHR21608:SF5">
    <property type="entry name" value="KINESIN FAMILY MEMBER 26AA"/>
    <property type="match status" value="1"/>
</dbReference>
<name>A0AAN8H5C6_CHAGU</name>
<feature type="compositionally biased region" description="Low complexity" evidence="4">
    <location>
        <begin position="927"/>
        <end position="943"/>
    </location>
</feature>
<feature type="compositionally biased region" description="Polar residues" evidence="4">
    <location>
        <begin position="713"/>
        <end position="727"/>
    </location>
</feature>
<keyword evidence="7" id="KW-1185">Reference proteome</keyword>
<dbReference type="PROSITE" id="PS50067">
    <property type="entry name" value="KINESIN_MOTOR_2"/>
    <property type="match status" value="1"/>
</dbReference>
<proteinExistence type="inferred from homology"/>
<feature type="compositionally biased region" description="Basic and acidic residues" evidence="4">
    <location>
        <begin position="454"/>
        <end position="467"/>
    </location>
</feature>
<evidence type="ECO:0000256" key="4">
    <source>
        <dbReference type="SAM" id="MobiDB-lite"/>
    </source>
</evidence>
<feature type="region of interest" description="Disordered" evidence="4">
    <location>
        <begin position="278"/>
        <end position="297"/>
    </location>
</feature>
<evidence type="ECO:0000313" key="6">
    <source>
        <dbReference type="EMBL" id="KAK5902993.1"/>
    </source>
</evidence>
<comment type="similarity">
    <text evidence="3">Belongs to the TRAFAC class myosin-kinesin ATPase superfamily. Kinesin family.</text>
</comment>
<feature type="region of interest" description="Disordered" evidence="4">
    <location>
        <begin position="438"/>
        <end position="514"/>
    </location>
</feature>
<dbReference type="GO" id="GO:0003777">
    <property type="term" value="F:microtubule motor activity"/>
    <property type="evidence" value="ECO:0007669"/>
    <property type="project" value="InterPro"/>
</dbReference>